<protein>
    <recommendedName>
        <fullName evidence="1">TET-Associated Glycosyltransferase domain-containing protein</fullName>
    </recommendedName>
</protein>
<accession>A0A0F9JZP8</accession>
<evidence type="ECO:0000259" key="1">
    <source>
        <dbReference type="Pfam" id="PF20691"/>
    </source>
</evidence>
<name>A0A0F9JZP8_9ZZZZ</name>
<dbReference type="InterPro" id="IPR049100">
    <property type="entry name" value="TAGT"/>
</dbReference>
<dbReference type="EMBL" id="LAZR01010263">
    <property type="protein sequence ID" value="KKM67931.1"/>
    <property type="molecule type" value="Genomic_DNA"/>
</dbReference>
<dbReference type="Pfam" id="PF20691">
    <property type="entry name" value="TAGT"/>
    <property type="match status" value="1"/>
</dbReference>
<organism evidence="2">
    <name type="scientific">marine sediment metagenome</name>
    <dbReference type="NCBI Taxonomy" id="412755"/>
    <lineage>
        <taxon>unclassified sequences</taxon>
        <taxon>metagenomes</taxon>
        <taxon>ecological metagenomes</taxon>
    </lineage>
</organism>
<gene>
    <name evidence="2" type="ORF">LCGC14_1466210</name>
</gene>
<dbReference type="AlphaFoldDB" id="A0A0F9JZP8"/>
<sequence length="248" mass="28894">MNLEILSPSYRRADSATTQDYLPACTYVVAKSENRAYRKTGKTTIVVPDNVQGNVSRVRNWILDRFNPVLILDDDIRRFGRWNEQQNIKLDTDDAMQFIEHAFNFARQLGTRMWGLNLLPDKAAYREYTPFAFRSVVLGPVQGFINMDLRYDESLPLKEDYDLSLQVLNKYRRTLRFNMYHYVCGQHTNVGGCAAYRTMDRERKQFLRLQKKWGSAIVKIDTQAGQVNQRKRTNWDLNPVVQAPISGV</sequence>
<evidence type="ECO:0000313" key="2">
    <source>
        <dbReference type="EMBL" id="KKM67931.1"/>
    </source>
</evidence>
<proteinExistence type="predicted"/>
<comment type="caution">
    <text evidence="2">The sequence shown here is derived from an EMBL/GenBank/DDBJ whole genome shotgun (WGS) entry which is preliminary data.</text>
</comment>
<feature type="domain" description="TET-Associated Glycosyltransferase" evidence="1">
    <location>
        <begin position="5"/>
        <end position="186"/>
    </location>
</feature>
<reference evidence="2" key="1">
    <citation type="journal article" date="2015" name="Nature">
        <title>Complex archaea that bridge the gap between prokaryotes and eukaryotes.</title>
        <authorList>
            <person name="Spang A."/>
            <person name="Saw J.H."/>
            <person name="Jorgensen S.L."/>
            <person name="Zaremba-Niedzwiedzka K."/>
            <person name="Martijn J."/>
            <person name="Lind A.E."/>
            <person name="van Eijk R."/>
            <person name="Schleper C."/>
            <person name="Guy L."/>
            <person name="Ettema T.J."/>
        </authorList>
    </citation>
    <scope>NUCLEOTIDE SEQUENCE</scope>
</reference>